<comment type="caution">
    <text evidence="1">The sequence shown here is derived from an EMBL/GenBank/DDBJ whole genome shotgun (WGS) entry which is preliminary data.</text>
</comment>
<dbReference type="NCBIfam" id="TIGR01484">
    <property type="entry name" value="HAD-SF-IIB"/>
    <property type="match status" value="1"/>
</dbReference>
<dbReference type="GO" id="GO:0016787">
    <property type="term" value="F:hydrolase activity"/>
    <property type="evidence" value="ECO:0007669"/>
    <property type="project" value="UniProtKB-KW"/>
</dbReference>
<dbReference type="InterPro" id="IPR006379">
    <property type="entry name" value="HAD-SF_hydro_IIB"/>
</dbReference>
<dbReference type="Gene3D" id="3.40.50.1000">
    <property type="entry name" value="HAD superfamily/HAD-like"/>
    <property type="match status" value="2"/>
</dbReference>
<keyword evidence="2" id="KW-1185">Reference proteome</keyword>
<dbReference type="Proteomes" id="UP001477672">
    <property type="component" value="Unassembled WGS sequence"/>
</dbReference>
<protein>
    <submittedName>
        <fullName evidence="1">HAD-IIB family hydrolase</fullName>
    </submittedName>
</protein>
<evidence type="ECO:0000313" key="1">
    <source>
        <dbReference type="EMBL" id="MEQ2520880.1"/>
    </source>
</evidence>
<dbReference type="Pfam" id="PF08282">
    <property type="entry name" value="Hydrolase_3"/>
    <property type="match status" value="2"/>
</dbReference>
<gene>
    <name evidence="1" type="ORF">WMO24_10645</name>
</gene>
<proteinExistence type="predicted"/>
<keyword evidence="1" id="KW-0378">Hydrolase</keyword>
<dbReference type="EMBL" id="JBBMFA010000098">
    <property type="protein sequence ID" value="MEQ2520880.1"/>
    <property type="molecule type" value="Genomic_DNA"/>
</dbReference>
<accession>A0ABV1GGB7</accession>
<dbReference type="PANTHER" id="PTHR10000:SF8">
    <property type="entry name" value="HAD SUPERFAMILY HYDROLASE-LIKE, TYPE 3"/>
    <property type="match status" value="1"/>
</dbReference>
<reference evidence="1 2" key="1">
    <citation type="submission" date="2024-03" db="EMBL/GenBank/DDBJ databases">
        <title>Human intestinal bacterial collection.</title>
        <authorList>
            <person name="Pauvert C."/>
            <person name="Hitch T.C.A."/>
            <person name="Clavel T."/>
        </authorList>
    </citation>
    <scope>NUCLEOTIDE SEQUENCE [LARGE SCALE GENOMIC DNA]</scope>
    <source>
        <strain evidence="1 2">CLA-JM-H11</strain>
    </source>
</reference>
<dbReference type="RefSeq" id="WP_349216425.1">
    <property type="nucleotide sequence ID" value="NZ_JBBMFA010000098.1"/>
</dbReference>
<evidence type="ECO:0000313" key="2">
    <source>
        <dbReference type="Proteomes" id="UP001477672"/>
    </source>
</evidence>
<sequence length="258" mass="28540">MRDFESITSGEARSVRYVLCDIDDTITTDGKLTARAYSALWDLHEAGIRVIPVTGRPAGWCDLIVRQWPVYAVIGENGAFVYYLKEGHKRVFLHPSVATGDVQGRLEQVKQACLKGVPGCRVSGDQFARIYDVAIDFNEEPPYLGLAAAEQIRDICVKMGAQAKISSIHVNTWYGDYDKVSMAKLFLQETGETDPRESVLFFGDSPNDEPMFGYFPMSCAVANIAPFLEKLSHKPTFLAGQQSGAGFAQCVKTLLARR</sequence>
<dbReference type="PANTHER" id="PTHR10000">
    <property type="entry name" value="PHOSPHOSERINE PHOSPHATASE"/>
    <property type="match status" value="1"/>
</dbReference>
<dbReference type="InterPro" id="IPR023214">
    <property type="entry name" value="HAD_sf"/>
</dbReference>
<dbReference type="SUPFAM" id="SSF56784">
    <property type="entry name" value="HAD-like"/>
    <property type="match status" value="1"/>
</dbReference>
<organism evidence="1 2">
    <name type="scientific">Ruthenibacterium intestinale</name>
    <dbReference type="NCBI Taxonomy" id="3133163"/>
    <lineage>
        <taxon>Bacteria</taxon>
        <taxon>Bacillati</taxon>
        <taxon>Bacillota</taxon>
        <taxon>Clostridia</taxon>
        <taxon>Eubacteriales</taxon>
        <taxon>Oscillospiraceae</taxon>
        <taxon>Ruthenibacterium</taxon>
    </lineage>
</organism>
<dbReference type="InterPro" id="IPR036412">
    <property type="entry name" value="HAD-like_sf"/>
</dbReference>
<name>A0ABV1GGB7_9FIRM</name>